<evidence type="ECO:0000256" key="6">
    <source>
        <dbReference type="SAM" id="Coils"/>
    </source>
</evidence>
<evidence type="ECO:0000256" key="1">
    <source>
        <dbReference type="ARBA" id="ARBA00004245"/>
    </source>
</evidence>
<dbReference type="OrthoDB" id="1925970at2759"/>
<evidence type="ECO:0000256" key="3">
    <source>
        <dbReference type="ARBA" id="ARBA00022490"/>
    </source>
</evidence>
<name>A0A1S2XYC9_CICAR</name>
<reference evidence="10 11" key="2">
    <citation type="submission" date="2025-04" db="UniProtKB">
        <authorList>
            <consortium name="RefSeq"/>
        </authorList>
    </citation>
    <scope>IDENTIFICATION</scope>
    <source>
        <tissue evidence="10 11">Etiolated seedlings</tissue>
    </source>
</reference>
<dbReference type="GO" id="GO:0005874">
    <property type="term" value="C:microtubule"/>
    <property type="evidence" value="ECO:0007669"/>
    <property type="project" value="UniProtKB-KW"/>
</dbReference>
<reference evidence="9" key="1">
    <citation type="journal article" date="2013" name="Nat. Biotechnol.">
        <title>Draft genome sequence of chickpea (Cicer arietinum) provides a resource for trait improvement.</title>
        <authorList>
            <person name="Varshney R.K."/>
            <person name="Song C."/>
            <person name="Saxena R.K."/>
            <person name="Azam S."/>
            <person name="Yu S."/>
            <person name="Sharpe A.G."/>
            <person name="Cannon S."/>
            <person name="Baek J."/>
            <person name="Rosen B.D."/>
            <person name="Tar'an B."/>
            <person name="Millan T."/>
            <person name="Zhang X."/>
            <person name="Ramsay L.D."/>
            <person name="Iwata A."/>
            <person name="Wang Y."/>
            <person name="Nelson W."/>
            <person name="Farmer A.D."/>
            <person name="Gaur P.M."/>
            <person name="Soderlund C."/>
            <person name="Penmetsa R.V."/>
            <person name="Xu C."/>
            <person name="Bharti A.K."/>
            <person name="He W."/>
            <person name="Winter P."/>
            <person name="Zhao S."/>
            <person name="Hane J.K."/>
            <person name="Carrasquilla-Garcia N."/>
            <person name="Condie J.A."/>
            <person name="Upadhyaya H.D."/>
            <person name="Luo M.C."/>
            <person name="Thudi M."/>
            <person name="Gowda C.L."/>
            <person name="Singh N.P."/>
            <person name="Lichtenzveig J."/>
            <person name="Gali K.K."/>
            <person name="Rubio J."/>
            <person name="Nadarajan N."/>
            <person name="Dolezel J."/>
            <person name="Bansal K.C."/>
            <person name="Xu X."/>
            <person name="Edwards D."/>
            <person name="Zhang G."/>
            <person name="Kahl G."/>
            <person name="Gil J."/>
            <person name="Singh K.B."/>
            <person name="Datta S.K."/>
            <person name="Jackson S.A."/>
            <person name="Wang J."/>
            <person name="Cook D.R."/>
        </authorList>
    </citation>
    <scope>NUCLEOTIDE SEQUENCE [LARGE SCALE GENOMIC DNA]</scope>
    <source>
        <strain evidence="9">cv. CDC Frontier</strain>
    </source>
</reference>
<dbReference type="Proteomes" id="UP000087171">
    <property type="component" value="Chromosome Ca4"/>
</dbReference>
<dbReference type="PaxDb" id="3827-XP_004495607.1"/>
<feature type="region of interest" description="Disordered" evidence="7">
    <location>
        <begin position="59"/>
        <end position="110"/>
    </location>
</feature>
<keyword evidence="9" id="KW-1185">Reference proteome</keyword>
<accession>A0A1S2XYC9</accession>
<dbReference type="GeneID" id="101495109"/>
<evidence type="ECO:0000256" key="5">
    <source>
        <dbReference type="ARBA" id="ARBA00023212"/>
    </source>
</evidence>
<protein>
    <submittedName>
        <fullName evidence="10 11">Protein WVD2-like 1</fullName>
    </submittedName>
</protein>
<evidence type="ECO:0000259" key="8">
    <source>
        <dbReference type="Pfam" id="PF06886"/>
    </source>
</evidence>
<keyword evidence="6" id="KW-0175">Coiled coil</keyword>
<feature type="region of interest" description="Disordered" evidence="7">
    <location>
        <begin position="1"/>
        <end position="32"/>
    </location>
</feature>
<dbReference type="InterPro" id="IPR044806">
    <property type="entry name" value="WVD2/WDL1-4"/>
</dbReference>
<dbReference type="InterPro" id="IPR027329">
    <property type="entry name" value="TPX2_C"/>
</dbReference>
<dbReference type="GO" id="GO:0008017">
    <property type="term" value="F:microtubule binding"/>
    <property type="evidence" value="ECO:0007669"/>
    <property type="project" value="InterPro"/>
</dbReference>
<dbReference type="Pfam" id="PF06886">
    <property type="entry name" value="TPX2"/>
    <property type="match status" value="1"/>
</dbReference>
<feature type="domain" description="TPX2 C-terminal" evidence="8">
    <location>
        <begin position="205"/>
        <end position="277"/>
    </location>
</feature>
<organism evidence="9 10">
    <name type="scientific">Cicer arietinum</name>
    <name type="common">Chickpea</name>
    <name type="synonym">Garbanzo</name>
    <dbReference type="NCBI Taxonomy" id="3827"/>
    <lineage>
        <taxon>Eukaryota</taxon>
        <taxon>Viridiplantae</taxon>
        <taxon>Streptophyta</taxon>
        <taxon>Embryophyta</taxon>
        <taxon>Tracheophyta</taxon>
        <taxon>Spermatophyta</taxon>
        <taxon>Magnoliopsida</taxon>
        <taxon>eudicotyledons</taxon>
        <taxon>Gunneridae</taxon>
        <taxon>Pentapetalae</taxon>
        <taxon>rosids</taxon>
        <taxon>fabids</taxon>
        <taxon>Fabales</taxon>
        <taxon>Fabaceae</taxon>
        <taxon>Papilionoideae</taxon>
        <taxon>50 kb inversion clade</taxon>
        <taxon>NPAAA clade</taxon>
        <taxon>Hologalegina</taxon>
        <taxon>IRL clade</taxon>
        <taxon>Cicereae</taxon>
        <taxon>Cicer</taxon>
    </lineage>
</organism>
<keyword evidence="3" id="KW-0963">Cytoplasm</keyword>
<dbReference type="GO" id="GO:0000226">
    <property type="term" value="P:microtubule cytoskeleton organization"/>
    <property type="evidence" value="ECO:0007669"/>
    <property type="project" value="InterPro"/>
</dbReference>
<comment type="subcellular location">
    <subcellularLocation>
        <location evidence="1">Cytoplasm</location>
        <location evidence="1">Cytoskeleton</location>
    </subcellularLocation>
</comment>
<evidence type="ECO:0000313" key="11">
    <source>
        <dbReference type="RefSeq" id="XP_027189665.1"/>
    </source>
</evidence>
<feature type="compositionally biased region" description="Basic and acidic residues" evidence="7">
    <location>
        <begin position="168"/>
        <end position="177"/>
    </location>
</feature>
<dbReference type="RefSeq" id="XP_004495607.1">
    <property type="nucleotide sequence ID" value="XM_004495550.3"/>
</dbReference>
<feature type="region of interest" description="Disordered" evidence="7">
    <location>
        <begin position="146"/>
        <end position="180"/>
    </location>
</feature>
<dbReference type="eggNOG" id="ENOG502RERJ">
    <property type="taxonomic scope" value="Eukaryota"/>
</dbReference>
<keyword evidence="5" id="KW-0206">Cytoskeleton</keyword>
<feature type="region of interest" description="Disordered" evidence="7">
    <location>
        <begin position="270"/>
        <end position="378"/>
    </location>
</feature>
<feature type="compositionally biased region" description="Basic and acidic residues" evidence="7">
    <location>
        <begin position="348"/>
        <end position="359"/>
    </location>
</feature>
<dbReference type="KEGG" id="cam:101495109"/>
<evidence type="ECO:0000256" key="7">
    <source>
        <dbReference type="SAM" id="MobiDB-lite"/>
    </source>
</evidence>
<dbReference type="RefSeq" id="XP_027189665.1">
    <property type="nucleotide sequence ID" value="XM_027333864.1"/>
</dbReference>
<feature type="compositionally biased region" description="Basic and acidic residues" evidence="7">
    <location>
        <begin position="59"/>
        <end position="68"/>
    </location>
</feature>
<feature type="compositionally biased region" description="Polar residues" evidence="7">
    <location>
        <begin position="146"/>
        <end position="167"/>
    </location>
</feature>
<feature type="compositionally biased region" description="Polar residues" evidence="7">
    <location>
        <begin position="315"/>
        <end position="330"/>
    </location>
</feature>
<dbReference type="AlphaFoldDB" id="A0A1S2XYC9"/>
<evidence type="ECO:0000256" key="2">
    <source>
        <dbReference type="ARBA" id="ARBA00005885"/>
    </source>
</evidence>
<evidence type="ECO:0000256" key="4">
    <source>
        <dbReference type="ARBA" id="ARBA00022701"/>
    </source>
</evidence>
<dbReference type="STRING" id="3827.A0A1S2XYC9"/>
<gene>
    <name evidence="10 11" type="primary">LOC101495109</name>
</gene>
<keyword evidence="4" id="KW-0493">Microtubule</keyword>
<evidence type="ECO:0000313" key="10">
    <source>
        <dbReference type="RefSeq" id="XP_004495607.1"/>
    </source>
</evidence>
<feature type="coiled-coil region" evidence="6">
    <location>
        <begin position="219"/>
        <end position="253"/>
    </location>
</feature>
<dbReference type="PANTHER" id="PTHR46372:SF6">
    <property type="entry name" value="PROTEIN WVD2-LIKE 1"/>
    <property type="match status" value="1"/>
</dbReference>
<feature type="compositionally biased region" description="Basic and acidic residues" evidence="7">
    <location>
        <begin position="84"/>
        <end position="108"/>
    </location>
</feature>
<dbReference type="PANTHER" id="PTHR46372">
    <property type="entry name" value="PROTEIN WVD2-LIKE 3"/>
    <property type="match status" value="1"/>
</dbReference>
<proteinExistence type="inferred from homology"/>
<evidence type="ECO:0000313" key="9">
    <source>
        <dbReference type="Proteomes" id="UP000087171"/>
    </source>
</evidence>
<sequence>MGREVTAIQAEDKKPNGVTIALDDSPNDNVHNSSKIAAAKVQAKDHEVRECTEMNLFDEKCHETKDVLSAKTTNRNTDSSEEENEKHEVQKTGDNKELSSPAAEKELTSHFVVTQPSDLVTEKHESYTVDTEAVVAGLNLSPNANNIHSPCSSKNSQANSPFSSTKPLQHDHKKHYDDEDNWSVASSAVSMRTARSKVTQGSAPTFRSSERAAKRREFYLKLEEKNRALQEEKSQYEARLKEEQEAAIKQLRKNLVVKANPVPSFYYEGPPPKAELKKLPLTRPKSPKLNRRRSFGDAVNSQSREVCSRSRHSTGSHMKVGSNTNTNHPLNQKIKDQIIRRNSNGAYKTKERPKVDTETKTAPPNIIQHPSADISVQS</sequence>
<comment type="similarity">
    <text evidence="2">Belongs to the TPX2 family.</text>
</comment>